<name>A0A2S3WMH9_PSEPU</name>
<reference evidence="2 3" key="1">
    <citation type="submission" date="2016-08" db="EMBL/GenBank/DDBJ databases">
        <authorList>
            <person name="Seilhamer J.J."/>
        </authorList>
    </citation>
    <scope>NUCLEOTIDE SEQUENCE [LARGE SCALE GENOMIC DNA]</scope>
    <source>
        <strain evidence="2 3">KH-21-114</strain>
    </source>
</reference>
<gene>
    <name evidence="2" type="ORF">BGP84_27240</name>
</gene>
<reference evidence="2 3" key="2">
    <citation type="submission" date="2018-03" db="EMBL/GenBank/DDBJ databases">
        <title>Draft genome of Pseudomonas putida strain KH-21-114.</title>
        <authorList>
            <person name="Yoshizawa S."/>
            <person name="Khan N.H."/>
            <person name="Nishimura M."/>
            <person name="Chiura H.X."/>
            <person name="Ogura Y."/>
            <person name="Hayashi T."/>
            <person name="Kogure K."/>
        </authorList>
    </citation>
    <scope>NUCLEOTIDE SEQUENCE [LARGE SCALE GENOMIC DNA]</scope>
    <source>
        <strain evidence="2 3">KH-21-114</strain>
    </source>
</reference>
<proteinExistence type="predicted"/>
<evidence type="ECO:0000313" key="3">
    <source>
        <dbReference type="Proteomes" id="UP000237230"/>
    </source>
</evidence>
<dbReference type="Proteomes" id="UP000237230">
    <property type="component" value="Unassembled WGS sequence"/>
</dbReference>
<dbReference type="InterPro" id="IPR041290">
    <property type="entry name" value="Tli4_C"/>
</dbReference>
<dbReference type="AlphaFoldDB" id="A0A2S3WMH9"/>
<organism evidence="2 3">
    <name type="scientific">Pseudomonas putida</name>
    <name type="common">Arthrobacter siderocapsulatus</name>
    <dbReference type="NCBI Taxonomy" id="303"/>
    <lineage>
        <taxon>Bacteria</taxon>
        <taxon>Pseudomonadati</taxon>
        <taxon>Pseudomonadota</taxon>
        <taxon>Gammaproteobacteria</taxon>
        <taxon>Pseudomonadales</taxon>
        <taxon>Pseudomonadaceae</taxon>
        <taxon>Pseudomonas</taxon>
    </lineage>
</organism>
<sequence>MAGGLEGEEIAVSATIEGKTFYAFQFEHGGTLESNTRPYIAIELGTHENGSNFKSNDEALAFWDKLLDSFKPLPE</sequence>
<dbReference type="EMBL" id="MINH01000029">
    <property type="protein sequence ID" value="POG01036.1"/>
    <property type="molecule type" value="Genomic_DNA"/>
</dbReference>
<accession>A0A2S3WMH9</accession>
<evidence type="ECO:0000313" key="2">
    <source>
        <dbReference type="EMBL" id="POG01036.1"/>
    </source>
</evidence>
<protein>
    <recommendedName>
        <fullName evidence="1">Tle cognate immunity protein 4 C-terminal domain-containing protein</fullName>
    </recommendedName>
</protein>
<feature type="domain" description="Tle cognate immunity protein 4 C-terminal" evidence="1">
    <location>
        <begin position="3"/>
        <end position="72"/>
    </location>
</feature>
<comment type="caution">
    <text evidence="2">The sequence shown here is derived from an EMBL/GenBank/DDBJ whole genome shotgun (WGS) entry which is preliminary data.</text>
</comment>
<dbReference type="Pfam" id="PF18426">
    <property type="entry name" value="Tli4_C"/>
    <property type="match status" value="1"/>
</dbReference>
<evidence type="ECO:0000259" key="1">
    <source>
        <dbReference type="Pfam" id="PF18426"/>
    </source>
</evidence>